<evidence type="ECO:0000313" key="3">
    <source>
        <dbReference type="Proteomes" id="UP000499080"/>
    </source>
</evidence>
<gene>
    <name evidence="2" type="ORF">AVEN_83801_1</name>
</gene>
<protein>
    <submittedName>
        <fullName evidence="2">Uncharacterized protein</fullName>
    </submittedName>
</protein>
<comment type="caution">
    <text evidence="2">The sequence shown here is derived from an EMBL/GenBank/DDBJ whole genome shotgun (WGS) entry which is preliminary data.</text>
</comment>
<organism evidence="2 3">
    <name type="scientific">Araneus ventricosus</name>
    <name type="common">Orbweaver spider</name>
    <name type="synonym">Epeira ventricosa</name>
    <dbReference type="NCBI Taxonomy" id="182803"/>
    <lineage>
        <taxon>Eukaryota</taxon>
        <taxon>Metazoa</taxon>
        <taxon>Ecdysozoa</taxon>
        <taxon>Arthropoda</taxon>
        <taxon>Chelicerata</taxon>
        <taxon>Arachnida</taxon>
        <taxon>Araneae</taxon>
        <taxon>Araneomorphae</taxon>
        <taxon>Entelegynae</taxon>
        <taxon>Araneoidea</taxon>
        <taxon>Araneidae</taxon>
        <taxon>Araneus</taxon>
    </lineage>
</organism>
<keyword evidence="3" id="KW-1185">Reference proteome</keyword>
<name>A0A4Y2RCZ4_ARAVE</name>
<proteinExistence type="predicted"/>
<feature type="compositionally biased region" description="Polar residues" evidence="1">
    <location>
        <begin position="65"/>
        <end position="76"/>
    </location>
</feature>
<evidence type="ECO:0000313" key="2">
    <source>
        <dbReference type="EMBL" id="GBN73632.1"/>
    </source>
</evidence>
<dbReference type="AlphaFoldDB" id="A0A4Y2RCZ4"/>
<accession>A0A4Y2RCZ4</accession>
<dbReference type="EMBL" id="BGPR01016622">
    <property type="protein sequence ID" value="GBN73632.1"/>
    <property type="molecule type" value="Genomic_DNA"/>
</dbReference>
<sequence>MNAGSISGSEEFAVLLKSTKKSYNEPFLYLKERFNPCHGNLCDNPLPLPTTRFLKPFRQASFASGNVSQGSISTKNADTEKEEDGIPSPQFVSVPLPTRTWGNLRSEIAPAEMEVASTTTLQMEATTTPPPLDGQTVREAKTNGERKLTLRASTADFSVDNSLTGLSFGVVEGRFLCRWKGGSPVRVFSLHSS</sequence>
<reference evidence="2 3" key="1">
    <citation type="journal article" date="2019" name="Sci. Rep.">
        <title>Orb-weaving spider Araneus ventricosus genome elucidates the spidroin gene catalogue.</title>
        <authorList>
            <person name="Kono N."/>
            <person name="Nakamura H."/>
            <person name="Ohtoshi R."/>
            <person name="Moran D.A.P."/>
            <person name="Shinohara A."/>
            <person name="Yoshida Y."/>
            <person name="Fujiwara M."/>
            <person name="Mori M."/>
            <person name="Tomita M."/>
            <person name="Arakawa K."/>
        </authorList>
    </citation>
    <scope>NUCLEOTIDE SEQUENCE [LARGE SCALE GENOMIC DNA]</scope>
</reference>
<evidence type="ECO:0000256" key="1">
    <source>
        <dbReference type="SAM" id="MobiDB-lite"/>
    </source>
</evidence>
<feature type="region of interest" description="Disordered" evidence="1">
    <location>
        <begin position="65"/>
        <end position="92"/>
    </location>
</feature>
<dbReference type="Proteomes" id="UP000499080">
    <property type="component" value="Unassembled WGS sequence"/>
</dbReference>